<keyword evidence="5" id="KW-1185">Reference proteome</keyword>
<protein>
    <submittedName>
        <fullName evidence="3">Ohr subfamily peroxiredoxin</fullName>
    </submittedName>
    <submittedName>
        <fullName evidence="2">Osmotically inducible protein C</fullName>
    </submittedName>
</protein>
<dbReference type="PANTHER" id="PTHR33797">
    <property type="entry name" value="ORGANIC HYDROPEROXIDE RESISTANCE PROTEIN-LIKE"/>
    <property type="match status" value="1"/>
</dbReference>
<dbReference type="RefSeq" id="WP_140460190.1">
    <property type="nucleotide sequence ID" value="NZ_BAABFI010000013.1"/>
</dbReference>
<dbReference type="EMBL" id="BONN01000005">
    <property type="protein sequence ID" value="GIG32911.1"/>
    <property type="molecule type" value="Genomic_DNA"/>
</dbReference>
<reference evidence="3 4" key="1">
    <citation type="submission" date="2020-07" db="EMBL/GenBank/DDBJ databases">
        <title>Sequencing the genomes of 1000 actinobacteria strains.</title>
        <authorList>
            <person name="Klenk H.-P."/>
        </authorList>
    </citation>
    <scope>NUCLEOTIDE SEQUENCE [LARGE SCALE GENOMIC DNA]</scope>
    <source>
        <strain evidence="3 4">DSM 24482</strain>
    </source>
</reference>
<comment type="caution">
    <text evidence="3">The sequence shown here is derived from an EMBL/GenBank/DDBJ whole genome shotgun (WGS) entry which is preliminary data.</text>
</comment>
<dbReference type="InterPro" id="IPR036102">
    <property type="entry name" value="OsmC/Ohrsf"/>
</dbReference>
<proteinExistence type="inferred from homology"/>
<dbReference type="EMBL" id="JACCBK010000001">
    <property type="protein sequence ID" value="NYD87882.1"/>
    <property type="molecule type" value="Genomic_DNA"/>
</dbReference>
<dbReference type="NCBIfam" id="TIGR03561">
    <property type="entry name" value="organ_hyd_perox"/>
    <property type="match status" value="1"/>
</dbReference>
<evidence type="ECO:0000313" key="3">
    <source>
        <dbReference type="EMBL" id="NYD87882.1"/>
    </source>
</evidence>
<dbReference type="Gene3D" id="2.20.25.10">
    <property type="match status" value="1"/>
</dbReference>
<dbReference type="Pfam" id="PF02566">
    <property type="entry name" value="OsmC"/>
    <property type="match status" value="1"/>
</dbReference>
<sequence length="145" mass="14733">MPAVYTAVATATGEGRAGGRARSDDGLLDVTLAIPAAIGGPGGGTNPEQLFAAGWASCFHSALKSVAARERVTLRDSAVVAQIGLLPLESGAYTIEAALEVEIGGLAQAEAERLVELAHQVCPYSNATRGNIEVRLTTTTDGDAG</sequence>
<evidence type="ECO:0000313" key="2">
    <source>
        <dbReference type="EMBL" id="GIG32911.1"/>
    </source>
</evidence>
<dbReference type="InterPro" id="IPR015946">
    <property type="entry name" value="KH_dom-like_a/b"/>
</dbReference>
<dbReference type="PANTHER" id="PTHR33797:SF2">
    <property type="entry name" value="ORGANIC HYDROPEROXIDE RESISTANCE PROTEIN-LIKE"/>
    <property type="match status" value="1"/>
</dbReference>
<dbReference type="SUPFAM" id="SSF82784">
    <property type="entry name" value="OsmC-like"/>
    <property type="match status" value="1"/>
</dbReference>
<reference evidence="2 5" key="2">
    <citation type="submission" date="2021-01" db="EMBL/GenBank/DDBJ databases">
        <title>Whole genome shotgun sequence of Cellulomonas oligotrophica NBRC 109435.</title>
        <authorList>
            <person name="Komaki H."/>
            <person name="Tamura T."/>
        </authorList>
    </citation>
    <scope>NUCLEOTIDE SEQUENCE [LARGE SCALE GENOMIC DNA]</scope>
    <source>
        <strain evidence="2 5">NBRC 109435</strain>
    </source>
</reference>
<accession>A0A7Y9FJ11</accession>
<comment type="similarity">
    <text evidence="1">Belongs to the OsmC/Ohr family.</text>
</comment>
<dbReference type="InterPro" id="IPR003718">
    <property type="entry name" value="OsmC/Ohr_fam"/>
</dbReference>
<dbReference type="GO" id="GO:0006979">
    <property type="term" value="P:response to oxidative stress"/>
    <property type="evidence" value="ECO:0007669"/>
    <property type="project" value="InterPro"/>
</dbReference>
<dbReference type="Proteomes" id="UP000577956">
    <property type="component" value="Unassembled WGS sequence"/>
</dbReference>
<dbReference type="AlphaFoldDB" id="A0A7Y9FJ11"/>
<dbReference type="InterPro" id="IPR019953">
    <property type="entry name" value="OHR"/>
</dbReference>
<evidence type="ECO:0000256" key="1">
    <source>
        <dbReference type="ARBA" id="ARBA00007378"/>
    </source>
</evidence>
<name>A0A7Y9FJ11_9CELL</name>
<evidence type="ECO:0000313" key="4">
    <source>
        <dbReference type="Proteomes" id="UP000577956"/>
    </source>
</evidence>
<dbReference type="Proteomes" id="UP000618382">
    <property type="component" value="Unassembled WGS sequence"/>
</dbReference>
<evidence type="ECO:0000313" key="5">
    <source>
        <dbReference type="Proteomes" id="UP000618382"/>
    </source>
</evidence>
<organism evidence="3 4">
    <name type="scientific">Cellulomonas oligotrophica</name>
    <dbReference type="NCBI Taxonomy" id="931536"/>
    <lineage>
        <taxon>Bacteria</taxon>
        <taxon>Bacillati</taxon>
        <taxon>Actinomycetota</taxon>
        <taxon>Actinomycetes</taxon>
        <taxon>Micrococcales</taxon>
        <taxon>Cellulomonadaceae</taxon>
        <taxon>Cellulomonas</taxon>
    </lineage>
</organism>
<dbReference type="Gene3D" id="3.30.300.20">
    <property type="match status" value="1"/>
</dbReference>
<gene>
    <name evidence="3" type="ORF">BKA21_003431</name>
    <name evidence="2" type="ORF">Col01nite_20700</name>
</gene>